<dbReference type="PANTHER" id="PTHR21485">
    <property type="entry name" value="HAD SUPERFAMILY MEMBERS CMAS AND KDSC"/>
    <property type="match status" value="1"/>
</dbReference>
<dbReference type="InterPro" id="IPR003329">
    <property type="entry name" value="Cytidylyl_trans"/>
</dbReference>
<evidence type="ECO:0000313" key="2">
    <source>
        <dbReference type="Proteomes" id="UP000772151"/>
    </source>
</evidence>
<dbReference type="AlphaFoldDB" id="A0A927WHL9"/>
<dbReference type="Gene3D" id="3.40.50.2000">
    <property type="entry name" value="Glycogen Phosphorylase B"/>
    <property type="match status" value="1"/>
</dbReference>
<organism evidence="1 2">
    <name type="scientific">Selenomonas ruminantium</name>
    <dbReference type="NCBI Taxonomy" id="971"/>
    <lineage>
        <taxon>Bacteria</taxon>
        <taxon>Bacillati</taxon>
        <taxon>Bacillota</taxon>
        <taxon>Negativicutes</taxon>
        <taxon>Selenomonadales</taxon>
        <taxon>Selenomonadaceae</taxon>
        <taxon>Selenomonas</taxon>
    </lineage>
</organism>
<dbReference type="EMBL" id="SVCA01000003">
    <property type="protein sequence ID" value="MBE6084921.1"/>
    <property type="molecule type" value="Genomic_DNA"/>
</dbReference>
<protein>
    <submittedName>
        <fullName evidence="1">N-acylneuraminate cytidylyltransferase</fullName>
    </submittedName>
</protein>
<dbReference type="GO" id="GO:0008781">
    <property type="term" value="F:N-acylneuraminate cytidylyltransferase activity"/>
    <property type="evidence" value="ECO:0007669"/>
    <property type="project" value="TreeGrafter"/>
</dbReference>
<dbReference type="RefSeq" id="WP_303668982.1">
    <property type="nucleotide sequence ID" value="NZ_SVCA01000003.1"/>
</dbReference>
<dbReference type="Gene3D" id="3.40.50.11190">
    <property type="match status" value="1"/>
</dbReference>
<name>A0A927WHL9_SELRU</name>
<accession>A0A927WHL9</accession>
<dbReference type="PANTHER" id="PTHR21485:SF3">
    <property type="entry name" value="N-ACYLNEURAMINATE CYTIDYLYLTRANSFERASE"/>
    <property type="match status" value="1"/>
</dbReference>
<comment type="caution">
    <text evidence="1">The sequence shown here is derived from an EMBL/GenBank/DDBJ whole genome shotgun (WGS) entry which is preliminary data.</text>
</comment>
<dbReference type="CDD" id="cd02513">
    <property type="entry name" value="CMP-NeuAc_Synthase"/>
    <property type="match status" value="1"/>
</dbReference>
<dbReference type="SUPFAM" id="SSF53756">
    <property type="entry name" value="UDP-Glycosyltransferase/glycogen phosphorylase"/>
    <property type="match status" value="1"/>
</dbReference>
<keyword evidence="1" id="KW-0548">Nucleotidyltransferase</keyword>
<dbReference type="SUPFAM" id="SSF53448">
    <property type="entry name" value="Nucleotide-diphospho-sugar transferases"/>
    <property type="match status" value="1"/>
</dbReference>
<dbReference type="InterPro" id="IPR050793">
    <property type="entry name" value="CMP-NeuNAc_synthase"/>
</dbReference>
<dbReference type="Proteomes" id="UP000772151">
    <property type="component" value="Unassembled WGS sequence"/>
</dbReference>
<dbReference type="Pfam" id="PF02348">
    <property type="entry name" value="CTP_transf_3"/>
    <property type="match status" value="1"/>
</dbReference>
<sequence length="544" mass="60709">MSILAVIPARGGSKGIPKKNIRLLAGKPLIAYAINTALSSKHISKVIVSTDSQEIAEVASSFGAEIVFRDESLSSDMVTLDPVIYHALGEAEKNNDHFDAVITMQPTSPTLTMETLDAAIEHFLSGGYDTVISVVNRPHLCWGKNGGEVYPLYEKRLNRQELPPQYFETGGFVIARHDAVQPYSRMGAKVSVFEVPERESVDIDDENDWLLVEHAFQRKKIIFRADGYAKLGMGHIYNCLTLAYSMLGHQVLLLTKESAAEGLAKIRESNLPYRTFKDDAELDRIIEDFQPDIWVNDCLNTTAEYIRHLKEQVPRVVTIEDLGAGIDEADAVINALYPKDADRSTVYSGHKYVCLRDEFQIARPKAFSEKVENIIVMFGGTDPSNLNKLVYDGLVAEGGVPGVNIYFITGIGYDYAQNGVVNRPDLNIYIRPNVPQVTKYMKQADLALTSQGRTIFELASMCVPAVVLSQNEREMTHTFASMKHGFINLGLGSRNSFEGIYNTLLWLVNTPVIRRDMYGLMKKCKLRSGLERVKTIILGEQDNE</sequence>
<evidence type="ECO:0000313" key="1">
    <source>
        <dbReference type="EMBL" id="MBE6084921.1"/>
    </source>
</evidence>
<dbReference type="InterPro" id="IPR029044">
    <property type="entry name" value="Nucleotide-diphossugar_trans"/>
</dbReference>
<keyword evidence="1" id="KW-0808">Transferase</keyword>
<dbReference type="Gene3D" id="3.90.550.10">
    <property type="entry name" value="Spore Coat Polysaccharide Biosynthesis Protein SpsA, Chain A"/>
    <property type="match status" value="1"/>
</dbReference>
<reference evidence="1" key="1">
    <citation type="submission" date="2019-04" db="EMBL/GenBank/DDBJ databases">
        <title>Evolution of Biomass-Degrading Anaerobic Consortia Revealed by Metagenomics.</title>
        <authorList>
            <person name="Peng X."/>
        </authorList>
    </citation>
    <scope>NUCLEOTIDE SEQUENCE</scope>
    <source>
        <strain evidence="1">SIG242</strain>
    </source>
</reference>
<gene>
    <name evidence="1" type="ORF">E7203_05545</name>
</gene>
<proteinExistence type="predicted"/>